<dbReference type="EMBL" id="MCOK01000001">
    <property type="protein sequence ID" value="OOC53598.1"/>
    <property type="molecule type" value="Genomic_DNA"/>
</dbReference>
<organism evidence="4 5">
    <name type="scientific">Nocardiopsis sinuspersici</name>
    <dbReference type="NCBI Taxonomy" id="501010"/>
    <lineage>
        <taxon>Bacteria</taxon>
        <taxon>Bacillati</taxon>
        <taxon>Actinomycetota</taxon>
        <taxon>Actinomycetes</taxon>
        <taxon>Streptosporangiales</taxon>
        <taxon>Nocardiopsidaceae</taxon>
        <taxon>Nocardiopsis</taxon>
    </lineage>
</organism>
<comment type="caution">
    <text evidence="4">The sequence shown here is derived from an EMBL/GenBank/DDBJ whole genome shotgun (WGS) entry which is preliminary data.</text>
</comment>
<evidence type="ECO:0000259" key="3">
    <source>
        <dbReference type="Pfam" id="PF25199"/>
    </source>
</evidence>
<feature type="region of interest" description="Disordered" evidence="2">
    <location>
        <begin position="1"/>
        <end position="21"/>
    </location>
</feature>
<sequence length="1349" mass="150989">MSGKRAEEPEPGSARDWYFGDREPQLLPTPWLSAMRFEVFVERLLKAQPLLGTDVRHVADVVRWGVSGDTQDGIDLFGHFNDGVPAAWQCKHLTSLPPAQVRKAVQALTFKGAKEFYLVYADVAKAGARKEIKKHPEWQLWDRRDLTVKLRELPVQIQRDILDEFWGQEVRRLFLESSDDAFVPIETFADSRRRPEVVMNDLGALAGRTIEMDTMRAAFDRFSGDFRQVVVVTGPGGRGKSRLLTESLLELRERQPHLLVICLRPGWVFSEKAMGELRGGASVVVVDDAHVDIEALAPLLRFARSREDVQVVLATRPSALEAVNQQVILAGFRPSERTSVSVGELTRTQAQSLVRELTDGMGLGFDLRSYLAGQAQHSPYVAVITTNLIRHGELTAALAVDANLRETVLARYRDLREPDIDGFDGSTTHKVLATYAALGAVPRKDHELMNQIADFCDLPLPDLVRIIASLTDHGVLVEQGDVFRVVPDIVADSILEEQAACGNFDTGFATELWKAFGHGEHQHRLMMSLGELDWRLSRCDGPRVMDRIWATIRQRLQTLTYGDLHDELGHFPQLAATQPRALLDVLEDLRLRLDEEDQNNTPIPQGSGERLWRQLSGLPPLGRDDVRSKLPALYARAAVHAPELLETALDALWALHQRTPQPSHSNPENARWAVEQHLGNLVKLPDPSFPERIVAQVTGWLTEPGQDESAATPLFALKPLLVKEEVVTDQTAPRTLSMQGKSISATAMRTVRDQIRALLLDQALSENLHHASEAIELLQQALRQPHGHFGQGVEPRIILSWEDDDLATITVLTEISRRTPIPALRRRVRHTLTWPAERAMSSRVMHAALTTLAALDGVDHLEDDVADVLFGRWLTPTRVHPDDVPTLEELEASRATERERLTGLTKSEIQAERAEQSKQKVHRRHELEDARDDDIVRRLLDLDTFVEMLDLLDRTARDVINLHHDRSCNLWSIWQRIAQRAPELLLDIIRGIADREPGPLDRGLQHLINLMLQHNPHEALMWLQEAVVSERTAVKTAIAHGFDRNAWDHVDGLYALWVTGTSDPDPKVANEFLSAGGPYLRAAPLEAVPFMLGKDITDTAATCALSEASGLDAASYGAGLTREEATAVLRLIARADYGAYEIENALTGIASSHPDLVLDHFTEQDAADIALPVDLHDLGAVYDNHSTALASWLRQNLSLDPTVQDRLGRVVATATNDRLTQAQGTALIEILPELDADYLLALTQVLRSVDTWPLYHPVLAEAIMTRARQNDVHHKVRESYRDRLHPSHWGGWNGESSELTDALDRARQAASQVQDPDLRSDYEWAINIIQSTIDADRRRHQEDTENGWD</sequence>
<evidence type="ECO:0000256" key="1">
    <source>
        <dbReference type="SAM" id="Coils"/>
    </source>
</evidence>
<evidence type="ECO:0000313" key="4">
    <source>
        <dbReference type="EMBL" id="OOC53598.1"/>
    </source>
</evidence>
<dbReference type="Proteomes" id="UP000189004">
    <property type="component" value="Unassembled WGS sequence"/>
</dbReference>
<keyword evidence="1" id="KW-0175">Coiled coil</keyword>
<evidence type="ECO:0000313" key="5">
    <source>
        <dbReference type="Proteomes" id="UP000189004"/>
    </source>
</evidence>
<accession>A0A1V3BYR5</accession>
<proteinExistence type="predicted"/>
<dbReference type="Pfam" id="PF25199">
    <property type="entry name" value="nSTAND_NTPase5"/>
    <property type="match status" value="1"/>
</dbReference>
<dbReference type="InterPro" id="IPR027417">
    <property type="entry name" value="P-loop_NTPase"/>
</dbReference>
<name>A0A1V3BYR5_9ACTN</name>
<reference evidence="5" key="1">
    <citation type="submission" date="2016-08" db="EMBL/GenBank/DDBJ databases">
        <authorList>
            <person name="Tokovenko B."/>
            <person name="Kalinowski J."/>
        </authorList>
    </citation>
    <scope>NUCLEOTIDE SEQUENCE [LARGE SCALE GENOMIC DNA]</scope>
    <source>
        <strain evidence="5">UTMC102</strain>
    </source>
</reference>
<feature type="coiled-coil region" evidence="1">
    <location>
        <begin position="887"/>
        <end position="924"/>
    </location>
</feature>
<dbReference type="SUPFAM" id="SSF52540">
    <property type="entry name" value="P-loop containing nucleoside triphosphate hydrolases"/>
    <property type="match status" value="1"/>
</dbReference>
<dbReference type="InterPro" id="IPR057574">
    <property type="entry name" value="nSTAND_NTPase5_dom"/>
</dbReference>
<keyword evidence="5" id="KW-1185">Reference proteome</keyword>
<feature type="domain" description="Novel STAND NTPase 5" evidence="3">
    <location>
        <begin position="207"/>
        <end position="320"/>
    </location>
</feature>
<protein>
    <recommendedName>
        <fullName evidence="3">Novel STAND NTPase 5 domain-containing protein</fullName>
    </recommendedName>
</protein>
<evidence type="ECO:0000256" key="2">
    <source>
        <dbReference type="SAM" id="MobiDB-lite"/>
    </source>
</evidence>
<gene>
    <name evidence="4" type="ORF">NOSIN_07100</name>
</gene>